<name>A0ACC0WN02_9STRA</name>
<keyword evidence="2" id="KW-1185">Reference proteome</keyword>
<evidence type="ECO:0000313" key="2">
    <source>
        <dbReference type="Proteomes" id="UP001163321"/>
    </source>
</evidence>
<organism evidence="1 2">
    <name type="scientific">Peronosclerospora sorghi</name>
    <dbReference type="NCBI Taxonomy" id="230839"/>
    <lineage>
        <taxon>Eukaryota</taxon>
        <taxon>Sar</taxon>
        <taxon>Stramenopiles</taxon>
        <taxon>Oomycota</taxon>
        <taxon>Peronosporomycetes</taxon>
        <taxon>Peronosporales</taxon>
        <taxon>Peronosporaceae</taxon>
        <taxon>Peronosclerospora</taxon>
    </lineage>
</organism>
<sequence length="163" mass="18261">MMLALETNPNALTALRESASSARRVFLMYPIATFWASVTPNVLTITCPKRRLSTCARSLQNMPKTIPRWRVTLNLTICSGQRKKLRRRCARLMLLDANIISKETSRELSGYSSNICCAIQTVQVMNAVLLRVQCPLTLSFFLQLRAIQLTSTIRATKVTLGGL</sequence>
<protein>
    <submittedName>
        <fullName evidence="1">Uncharacterized protein</fullName>
    </submittedName>
</protein>
<comment type="caution">
    <text evidence="1">The sequence shown here is derived from an EMBL/GenBank/DDBJ whole genome shotgun (WGS) entry which is preliminary data.</text>
</comment>
<dbReference type="Proteomes" id="UP001163321">
    <property type="component" value="Chromosome 10"/>
</dbReference>
<gene>
    <name evidence="1" type="ORF">PsorP6_015986</name>
</gene>
<dbReference type="EMBL" id="CM047589">
    <property type="protein sequence ID" value="KAI9920260.1"/>
    <property type="molecule type" value="Genomic_DNA"/>
</dbReference>
<accession>A0ACC0WN02</accession>
<reference evidence="1 2" key="1">
    <citation type="journal article" date="2022" name="bioRxiv">
        <title>The genome of the oomycete Peronosclerospora sorghi, a cosmopolitan pathogen of maize and sorghum, is inflated with dispersed pseudogenes.</title>
        <authorList>
            <person name="Fletcher K."/>
            <person name="Martin F."/>
            <person name="Isakeit T."/>
            <person name="Cavanaugh K."/>
            <person name="Magill C."/>
            <person name="Michelmore R."/>
        </authorList>
    </citation>
    <scope>NUCLEOTIDE SEQUENCE [LARGE SCALE GENOMIC DNA]</scope>
    <source>
        <strain evidence="1">P6</strain>
    </source>
</reference>
<evidence type="ECO:0000313" key="1">
    <source>
        <dbReference type="EMBL" id="KAI9920260.1"/>
    </source>
</evidence>
<proteinExistence type="predicted"/>